<evidence type="ECO:0000313" key="2">
    <source>
        <dbReference type="EMBL" id="GAG29603.1"/>
    </source>
</evidence>
<proteinExistence type="predicted"/>
<dbReference type="SMART" id="SM00116">
    <property type="entry name" value="CBS"/>
    <property type="match status" value="2"/>
</dbReference>
<organism evidence="2">
    <name type="scientific">marine sediment metagenome</name>
    <dbReference type="NCBI Taxonomy" id="412755"/>
    <lineage>
        <taxon>unclassified sequences</taxon>
        <taxon>metagenomes</taxon>
        <taxon>ecological metagenomes</taxon>
    </lineage>
</organism>
<evidence type="ECO:0000259" key="1">
    <source>
        <dbReference type="PROSITE" id="PS51371"/>
    </source>
</evidence>
<dbReference type="Gene3D" id="3.10.580.10">
    <property type="entry name" value="CBS-domain"/>
    <property type="match status" value="1"/>
</dbReference>
<name>X0WYV0_9ZZZZ</name>
<dbReference type="SUPFAM" id="SSF54631">
    <property type="entry name" value="CBS-domain pair"/>
    <property type="match status" value="1"/>
</dbReference>
<feature type="domain" description="CBS" evidence="1">
    <location>
        <begin position="28"/>
        <end position="86"/>
    </location>
</feature>
<dbReference type="InterPro" id="IPR050368">
    <property type="entry name" value="ClC-type_chloride_channel"/>
</dbReference>
<sequence>LKLARRNIRLRSGRDVNIMESIKVSEVVESDYEAIRDITPLRQVFSIMQSSKSSFFPIVDYKGHIVGTLSFQDMRTMILDKPEVDALVIAQDICHPHPPSLYPDDSLDKALQKLALRDLEFLPVVARDEPQKLIGILKKSDIFRQYHRKLLDKMSQS</sequence>
<protein>
    <recommendedName>
        <fullName evidence="1">CBS domain-containing protein</fullName>
    </recommendedName>
</protein>
<dbReference type="PROSITE" id="PS51371">
    <property type="entry name" value="CBS"/>
    <property type="match status" value="2"/>
</dbReference>
<dbReference type="InterPro" id="IPR046342">
    <property type="entry name" value="CBS_dom_sf"/>
</dbReference>
<reference evidence="2" key="1">
    <citation type="journal article" date="2014" name="Front. Microbiol.">
        <title>High frequency of phylogenetically diverse reductive dehalogenase-homologous genes in deep subseafloor sedimentary metagenomes.</title>
        <authorList>
            <person name="Kawai M."/>
            <person name="Futagami T."/>
            <person name="Toyoda A."/>
            <person name="Takaki Y."/>
            <person name="Nishi S."/>
            <person name="Hori S."/>
            <person name="Arai W."/>
            <person name="Tsubouchi T."/>
            <person name="Morono Y."/>
            <person name="Uchiyama I."/>
            <person name="Ito T."/>
            <person name="Fujiyama A."/>
            <person name="Inagaki F."/>
            <person name="Takami H."/>
        </authorList>
    </citation>
    <scope>NUCLEOTIDE SEQUENCE</scope>
    <source>
        <strain evidence="2">Expedition CK06-06</strain>
    </source>
</reference>
<gene>
    <name evidence="2" type="ORF">S01H1_66268</name>
</gene>
<feature type="non-terminal residue" evidence="2">
    <location>
        <position position="1"/>
    </location>
</feature>
<dbReference type="Pfam" id="PF00571">
    <property type="entry name" value="CBS"/>
    <property type="match status" value="2"/>
</dbReference>
<dbReference type="PANTHER" id="PTHR43427">
    <property type="entry name" value="CHLORIDE CHANNEL PROTEIN CLC-E"/>
    <property type="match status" value="1"/>
</dbReference>
<dbReference type="EMBL" id="BARS01043807">
    <property type="protein sequence ID" value="GAG29603.1"/>
    <property type="molecule type" value="Genomic_DNA"/>
</dbReference>
<accession>X0WYV0</accession>
<dbReference type="InterPro" id="IPR000644">
    <property type="entry name" value="CBS_dom"/>
</dbReference>
<comment type="caution">
    <text evidence="2">The sequence shown here is derived from an EMBL/GenBank/DDBJ whole genome shotgun (WGS) entry which is preliminary data.</text>
</comment>
<feature type="domain" description="CBS" evidence="1">
    <location>
        <begin position="94"/>
        <end position="153"/>
    </location>
</feature>
<dbReference type="AlphaFoldDB" id="X0WYV0"/>